<name>A0A7G2EUQ1_ARATH</name>
<accession>A0A7G2EUQ1</accession>
<feature type="compositionally biased region" description="Basic and acidic residues" evidence="1">
    <location>
        <begin position="206"/>
        <end position="218"/>
    </location>
</feature>
<dbReference type="AlphaFoldDB" id="A0A7G2EUQ1"/>
<evidence type="ECO:0000313" key="2">
    <source>
        <dbReference type="EMBL" id="CAD5325658.1"/>
    </source>
</evidence>
<proteinExistence type="predicted"/>
<feature type="compositionally biased region" description="Basic and acidic residues" evidence="1">
    <location>
        <begin position="105"/>
        <end position="151"/>
    </location>
</feature>
<reference evidence="2 3" key="1">
    <citation type="submission" date="2020-09" db="EMBL/GenBank/DDBJ databases">
        <authorList>
            <person name="Ashkenazy H."/>
        </authorList>
    </citation>
    <scope>NUCLEOTIDE SEQUENCE [LARGE SCALE GENOMIC DNA]</scope>
    <source>
        <strain evidence="3">cv. Cdm-0</strain>
    </source>
</reference>
<dbReference type="EMBL" id="LR881468">
    <property type="protein sequence ID" value="CAD5325658.1"/>
    <property type="molecule type" value="Genomic_DNA"/>
</dbReference>
<feature type="region of interest" description="Disordered" evidence="1">
    <location>
        <begin position="102"/>
        <end position="222"/>
    </location>
</feature>
<feature type="compositionally biased region" description="Basic and acidic residues" evidence="1">
    <location>
        <begin position="160"/>
        <end position="179"/>
    </location>
</feature>
<dbReference type="PANTHER" id="PTHR47877:SF4">
    <property type="entry name" value="LATE EMBRYOGENESIS ABUNDANT PROTEIN ECP63"/>
    <property type="match status" value="1"/>
</dbReference>
<dbReference type="Proteomes" id="UP000516314">
    <property type="component" value="Chromosome 3"/>
</dbReference>
<dbReference type="PANTHER" id="PTHR47877">
    <property type="entry name" value="LATE EMBRYOGENESIS ABUNDANT DOMAIN-CONTAINING PROTEIN / LEA DOMAIN-CONTAINING PROTEIN"/>
    <property type="match status" value="1"/>
</dbReference>
<evidence type="ECO:0000256" key="1">
    <source>
        <dbReference type="SAM" id="MobiDB-lite"/>
    </source>
</evidence>
<gene>
    <name evidence="2" type="ORF">AT9943_LOCUS13484</name>
</gene>
<organism evidence="2 3">
    <name type="scientific">Arabidopsis thaliana</name>
    <name type="common">Mouse-ear cress</name>
    <dbReference type="NCBI Taxonomy" id="3702"/>
    <lineage>
        <taxon>Eukaryota</taxon>
        <taxon>Viridiplantae</taxon>
        <taxon>Streptophyta</taxon>
        <taxon>Embryophyta</taxon>
        <taxon>Tracheophyta</taxon>
        <taxon>Spermatophyta</taxon>
        <taxon>Magnoliopsida</taxon>
        <taxon>eudicotyledons</taxon>
        <taxon>Gunneridae</taxon>
        <taxon>Pentapetalae</taxon>
        <taxon>rosids</taxon>
        <taxon>malvids</taxon>
        <taxon>Brassicales</taxon>
        <taxon>Brassicaceae</taxon>
        <taxon>Camelineae</taxon>
        <taxon>Arabidopsis</taxon>
    </lineage>
</organism>
<sequence>MASGQREAERSAKAERAEAAASLAAEDLKDINKGDVTYKLTERTTTTEPERPGLIGSVMKAVQGTKDAVIEKATETKDAGVSKIGELKDSAVDTAKRAMGFLSGKTEETKQKAVETKDTAKEKMDEAGEEARRKMEEMRLEGKELDEDASRKTQQSTESAADKAHETKDSVAQRGEEGKGSIMGALGNMTGAIKSKLTGATTPSDEETRASAHGDESTGKTVVAVDVKDTRPGYVATVLKEADQMTGQTFNDVGEIDDEEKVRIVVGEKKL</sequence>
<protein>
    <submittedName>
        <fullName evidence="2">(thale cress) hypothetical protein</fullName>
    </submittedName>
</protein>
<evidence type="ECO:0000313" key="3">
    <source>
        <dbReference type="Proteomes" id="UP000516314"/>
    </source>
</evidence>